<dbReference type="STRING" id="1076937.SAMN04488120_10574"/>
<reference evidence="2 3" key="1">
    <citation type="submission" date="2016-10" db="EMBL/GenBank/DDBJ databases">
        <authorList>
            <person name="de Groot N.N."/>
        </authorList>
    </citation>
    <scope>NUCLEOTIDE SEQUENCE [LARGE SCALE GENOMIC DNA]</scope>
    <source>
        <strain evidence="2 3">DSM 23609</strain>
    </source>
</reference>
<name>A0A1I2J4U1_9GAMM</name>
<dbReference type="InterPro" id="IPR027417">
    <property type="entry name" value="P-loop_NTPase"/>
</dbReference>
<dbReference type="OrthoDB" id="9761147at2"/>
<dbReference type="EMBL" id="FOOC01000005">
    <property type="protein sequence ID" value="SFF47751.1"/>
    <property type="molecule type" value="Genomic_DNA"/>
</dbReference>
<organism evidence="2 3">
    <name type="scientific">Fontimonas thermophila</name>
    <dbReference type="NCBI Taxonomy" id="1076937"/>
    <lineage>
        <taxon>Bacteria</taxon>
        <taxon>Pseudomonadati</taxon>
        <taxon>Pseudomonadota</taxon>
        <taxon>Gammaproteobacteria</taxon>
        <taxon>Nevskiales</taxon>
        <taxon>Nevskiaceae</taxon>
        <taxon>Fontimonas</taxon>
    </lineage>
</organism>
<dbReference type="InterPro" id="IPR011604">
    <property type="entry name" value="PDDEXK-like_dom_sf"/>
</dbReference>
<dbReference type="AlphaFoldDB" id="A0A1I2J4U1"/>
<protein>
    <submittedName>
        <fullName evidence="2">Probable DNA repair protein</fullName>
    </submittedName>
</protein>
<evidence type="ECO:0000259" key="1">
    <source>
        <dbReference type="Pfam" id="PF12705"/>
    </source>
</evidence>
<dbReference type="Proteomes" id="UP000199771">
    <property type="component" value="Unassembled WGS sequence"/>
</dbReference>
<proteinExistence type="predicted"/>
<feature type="domain" description="PD-(D/E)XK endonuclease-like" evidence="1">
    <location>
        <begin position="623"/>
        <end position="901"/>
    </location>
</feature>
<dbReference type="RefSeq" id="WP_091533138.1">
    <property type="nucleotide sequence ID" value="NZ_FOOC01000005.1"/>
</dbReference>
<gene>
    <name evidence="2" type="ORF">SAMN04488120_10574</name>
</gene>
<keyword evidence="3" id="KW-1185">Reference proteome</keyword>
<dbReference type="InterPro" id="IPR038726">
    <property type="entry name" value="PDDEXK_AddAB-type"/>
</dbReference>
<dbReference type="Pfam" id="PF12705">
    <property type="entry name" value="PDDEXK_1"/>
    <property type="match status" value="1"/>
</dbReference>
<dbReference type="Gene3D" id="3.90.320.10">
    <property type="match status" value="1"/>
</dbReference>
<dbReference type="InterPro" id="IPR019925">
    <property type="entry name" value="DNA_repair_protein_predicted"/>
</dbReference>
<sequence length="917" mass="102173">MMFDDLPTLDRDALFSQLASGGSGVMPQLVVLCASARLAQHLHERYAAWQAQHGCTVWPTPDVLTPEAFLRRLAERVRPCRVLAGQVLLPVLSAAESELLWQRVVAETRHEAPLLREAEAARLAAEAWQLCHDYRLPLPLPASSPDVERFNAWSGAYRQHCVRLQRIDAAEERAQLIEQVERGELPVPADIVLAGFDDPLPWLYRLFEALRAAGVHLRRLNPPAHAAQIQAVVAPTADQELRAAAQWVAERARTDPQARLGVIVPDLDARRADVLRIFDETLCPALAALPARHGERPYNLTLGAQLADIGLVHTALALLRLCVEGLDWAQASMLLCAPYWGASEDEHLRRADIDRRLREQGHLHVDLPLLQQLTLHDEALQARWQQLCARCRAHGKADPGDWAERFSVWLEVAGWPGARPLDSAEYQAVQAWRELLRTLGTFGGIVGAISASEAYVQLEHLARQRVFQPQTPPVNIHVLGALEARGLDFDALWVVGLDDERWPAQGRPHPFIPFELQRRVRMPRASAAVALHWAERVTQGWRCCAREVVFSWPAMDEDRALAPSPLIHAEAAQATARSVDIFAPAWRAAARCGREVHLPDAYAPPPDKARVIPGGTRLLGDQARCPFRAFATHRLGVRALEEPGYGPKPIDRGVVVHRALETLWRDLRDQATLLALVPSELDARIGAAVDEALEHLARQAPQRLPPMLHRLEAERLRALLKQWMKIERERPMFTVEQLEGAAAETPSPDPDPDPPSVSFAGLRLRIRPDRIDRLKDGSRLVIDYKTGARRPPPWHDGRPEEPQLLLYALLESGVTALAYARIAAGAVEFEGLAADHGIAPGISRYSDCRDTRDAGSWDALLGRWRGELENLADEIRRGHASVTPKHPRQSCRDCHLHAACRIRERFGIAVGEDEDAP</sequence>
<evidence type="ECO:0000313" key="3">
    <source>
        <dbReference type="Proteomes" id="UP000199771"/>
    </source>
</evidence>
<dbReference type="SUPFAM" id="SSF52540">
    <property type="entry name" value="P-loop containing nucleoside triphosphate hydrolases"/>
    <property type="match status" value="1"/>
</dbReference>
<accession>A0A1I2J4U1</accession>
<evidence type="ECO:0000313" key="2">
    <source>
        <dbReference type="EMBL" id="SFF47751.1"/>
    </source>
</evidence>
<dbReference type="NCBIfam" id="TIGR03623">
    <property type="entry name" value="probable DNA repair protein"/>
    <property type="match status" value="1"/>
</dbReference>